<dbReference type="Pfam" id="PF24624">
    <property type="entry name" value="Int_N"/>
    <property type="match status" value="1"/>
</dbReference>
<dbReference type="PROSITE" id="PS51900">
    <property type="entry name" value="CB"/>
    <property type="match status" value="1"/>
</dbReference>
<dbReference type="Proteomes" id="UP000248662">
    <property type="component" value="Unassembled WGS sequence"/>
</dbReference>
<dbReference type="PANTHER" id="PTHR30349">
    <property type="entry name" value="PHAGE INTEGRASE-RELATED"/>
    <property type="match status" value="1"/>
</dbReference>
<dbReference type="PANTHER" id="PTHR30349:SF94">
    <property type="entry name" value="INTEGRASE_RECOMBINASE HI_1414-RELATED"/>
    <property type="match status" value="1"/>
</dbReference>
<name>A0A265AHB6_ACIBA</name>
<dbReference type="InterPro" id="IPR057084">
    <property type="entry name" value="Int_N"/>
</dbReference>
<dbReference type="GO" id="GO:0006310">
    <property type="term" value="P:DNA recombination"/>
    <property type="evidence" value="ECO:0007669"/>
    <property type="project" value="UniProtKB-KW"/>
</dbReference>
<dbReference type="GO" id="GO:0015074">
    <property type="term" value="P:DNA integration"/>
    <property type="evidence" value="ECO:0007669"/>
    <property type="project" value="UniProtKB-KW"/>
</dbReference>
<sequence length="319" mass="36793">MATFQKRNGRITATVRIKPHPAKSKTFNTKKEAKAWADETELQLKNEKEKIFTHITLRQAIEEYRDTVSIHKKGGVKEVTRLNQFIKIMNVDVSLSEVNKEFLVNFREYRLESVVPATVRRELLMLSGMFSWCIDKKLWLSSSPMDGVKLPKASNHREKVISDFEIETLLPFLNDELKSIFLIALETGMRLSEICLLEWERIFLDKQYLVLKTTKNGRPREVPLNVIAVDIFIGIGVKKSGRVFSYEPKYASADFMKARIKAGLYDFTFHDTRHTAATRIAPKLPLLDLCKMFGWTDPKRAMVYYNPTSSQIAARLSQP</sequence>
<dbReference type="PROSITE" id="PS51898">
    <property type="entry name" value="TYR_RECOMBINASE"/>
    <property type="match status" value="1"/>
</dbReference>
<evidence type="ECO:0000256" key="3">
    <source>
        <dbReference type="ARBA" id="ARBA00023172"/>
    </source>
</evidence>
<keyword evidence="1" id="KW-0229">DNA integration</keyword>
<dbReference type="AlphaFoldDB" id="A0A265AHB6"/>
<comment type="caution">
    <text evidence="5">The sequence shown here is derived from an EMBL/GenBank/DDBJ whole genome shotgun (WGS) entry which is preliminary data.</text>
</comment>
<dbReference type="InterPro" id="IPR011010">
    <property type="entry name" value="DNA_brk_join_enz"/>
</dbReference>
<dbReference type="RefSeq" id="WP_000190198.1">
    <property type="nucleotide sequence ID" value="NZ_CAJHEU010000003.1"/>
</dbReference>
<dbReference type="InterPro" id="IPR050090">
    <property type="entry name" value="Tyrosine_recombinase_XerCD"/>
</dbReference>
<keyword evidence="3" id="KW-0233">DNA recombination</keyword>
<accession>A0A265AHB6</accession>
<keyword evidence="2 4" id="KW-0238">DNA-binding</keyword>
<dbReference type="Gene3D" id="1.10.443.10">
    <property type="entry name" value="Intergrase catalytic core"/>
    <property type="match status" value="1"/>
</dbReference>
<protein>
    <submittedName>
        <fullName evidence="5">Site-specific integrase</fullName>
    </submittedName>
</protein>
<dbReference type="GO" id="GO:0003677">
    <property type="term" value="F:DNA binding"/>
    <property type="evidence" value="ECO:0007669"/>
    <property type="project" value="UniProtKB-UniRule"/>
</dbReference>
<dbReference type="SUPFAM" id="SSF56349">
    <property type="entry name" value="DNA breaking-rejoining enzymes"/>
    <property type="match status" value="1"/>
</dbReference>
<dbReference type="InterPro" id="IPR010998">
    <property type="entry name" value="Integrase_recombinase_N"/>
</dbReference>
<proteinExistence type="predicted"/>
<evidence type="ECO:0000313" key="6">
    <source>
        <dbReference type="Proteomes" id="UP000248662"/>
    </source>
</evidence>
<gene>
    <name evidence="5" type="ORF">DOL94_10520</name>
</gene>
<dbReference type="InterPro" id="IPR013762">
    <property type="entry name" value="Integrase-like_cat_sf"/>
</dbReference>
<evidence type="ECO:0000256" key="4">
    <source>
        <dbReference type="PROSITE-ProRule" id="PRU01248"/>
    </source>
</evidence>
<dbReference type="Pfam" id="PF00589">
    <property type="entry name" value="Phage_integrase"/>
    <property type="match status" value="1"/>
</dbReference>
<evidence type="ECO:0000256" key="1">
    <source>
        <dbReference type="ARBA" id="ARBA00022908"/>
    </source>
</evidence>
<organism evidence="5 6">
    <name type="scientific">Acinetobacter baumannii</name>
    <dbReference type="NCBI Taxonomy" id="470"/>
    <lineage>
        <taxon>Bacteria</taxon>
        <taxon>Pseudomonadati</taxon>
        <taxon>Pseudomonadota</taxon>
        <taxon>Gammaproteobacteria</taxon>
        <taxon>Moraxellales</taxon>
        <taxon>Moraxellaceae</taxon>
        <taxon>Acinetobacter</taxon>
        <taxon>Acinetobacter calcoaceticus/baumannii complex</taxon>
    </lineage>
</organism>
<dbReference type="InterPro" id="IPR044068">
    <property type="entry name" value="CB"/>
</dbReference>
<dbReference type="EMBL" id="QKWF01000098">
    <property type="protein sequence ID" value="PZM16601.1"/>
    <property type="molecule type" value="Genomic_DNA"/>
</dbReference>
<dbReference type="InterPro" id="IPR002104">
    <property type="entry name" value="Integrase_catalytic"/>
</dbReference>
<evidence type="ECO:0000256" key="2">
    <source>
        <dbReference type="ARBA" id="ARBA00023125"/>
    </source>
</evidence>
<dbReference type="CDD" id="cd00796">
    <property type="entry name" value="INT_Rci_Hp1_C"/>
    <property type="match status" value="1"/>
</dbReference>
<reference evidence="5 6" key="1">
    <citation type="submission" date="2018-06" db="EMBL/GenBank/DDBJ databases">
        <title>Carbapenemase-producing Acinetobacter spp. from environmental sources in an hospital from French Polynesia.</title>
        <authorList>
            <person name="Bonnin R.A."/>
            <person name="Levy M."/>
            <person name="Cuzon G."/>
            <person name="Dortet L."/>
            <person name="Naas T."/>
        </authorList>
    </citation>
    <scope>NUCLEOTIDE SEQUENCE [LARGE SCALE GENOMIC DNA]</scope>
    <source>
        <strain evidence="5 6">R10</strain>
    </source>
</reference>
<dbReference type="Gene3D" id="1.10.150.130">
    <property type="match status" value="1"/>
</dbReference>
<evidence type="ECO:0000313" key="5">
    <source>
        <dbReference type="EMBL" id="PZM16601.1"/>
    </source>
</evidence>